<evidence type="ECO:0000256" key="5">
    <source>
        <dbReference type="ARBA" id="ARBA00023136"/>
    </source>
</evidence>
<sequence length="699" mass="72048">MAVSARLYAVLAVGSGVLVLVAALRFGGGAGVPPIAGLPAAGPLTDWGLPLARFAHELCAVACVGTALAAVLAPAVSPESARCLRAAGWWALGWAFAGLLGYVLTLSSFIPMPVADLLAAPGLLSVGTDLPQTRALLVVTAVTFVVAVATMAPRLPRWIPVVVAVCGLLPPAYVGHAASAGDHDLAVSALMAHLVPMALWVGGLGAVLVYFRRSGDLPVVLPRFSTIALCCFAAVAFSGAVSGWVRLNALSDLWRSPYGLLLLAKIAALAVLGWFGWVHRRRTVAGVADRGVRRTFVRLAAGELGVMAVAMGLGVGLARTPPPPGGEGGGHAHPLLEYTLAPFSPGALIGEWRPDVLIVLLLALPAVAYALGVRRVAAWPFSRTIAWYAGLGLAAPALLGGVAGYARAMLPAQALQHVALAVAVPLLLCLGAPLTLASRATSPASRFGALGSTESRSGALGSPESRSGGPGSPAFGRRLTGPVLLAAYPLLFLLLYGTDWLAWSLTGYAPHLVTELLFLGVGLVTSWVLTGVDPLPRPFARGERMRLLGVVAGTHVAVGAYLMLGPPVAADWLVQTAPPGAPDLLTGQRVAAAVFLIVPLLTLAPLALRLARRRPAARWPWSHVRVADVSAEVTTDVSADVSTDTGTDGSGERSADVSAGRVQGRVVRDDPVSLTDGALLLDRGRRRPPAPAHGRRPPG</sequence>
<feature type="transmembrane region" description="Helical" evidence="7">
    <location>
        <begin position="223"/>
        <end position="245"/>
    </location>
</feature>
<evidence type="ECO:0000313" key="9">
    <source>
        <dbReference type="EMBL" id="PRX53382.1"/>
    </source>
</evidence>
<evidence type="ECO:0000256" key="2">
    <source>
        <dbReference type="ARBA" id="ARBA00022475"/>
    </source>
</evidence>
<keyword evidence="3 7" id="KW-0812">Transmembrane</keyword>
<dbReference type="OrthoDB" id="3526112at2"/>
<feature type="domain" description="Copper resistance protein D" evidence="8">
    <location>
        <begin position="220"/>
        <end position="316"/>
    </location>
</feature>
<feature type="transmembrane region" description="Helical" evidence="7">
    <location>
        <begin position="356"/>
        <end position="373"/>
    </location>
</feature>
<feature type="compositionally biased region" description="Low complexity" evidence="6">
    <location>
        <begin position="638"/>
        <end position="647"/>
    </location>
</feature>
<feature type="transmembrane region" description="Helical" evidence="7">
    <location>
        <begin position="88"/>
        <end position="112"/>
    </location>
</feature>
<dbReference type="RefSeq" id="WP_106251042.1">
    <property type="nucleotide sequence ID" value="NZ_PVNG01000028.1"/>
</dbReference>
<feature type="transmembrane region" description="Helical" evidence="7">
    <location>
        <begin position="257"/>
        <end position="278"/>
    </location>
</feature>
<feature type="compositionally biased region" description="Basic residues" evidence="6">
    <location>
        <begin position="684"/>
        <end position="699"/>
    </location>
</feature>
<feature type="transmembrane region" description="Helical" evidence="7">
    <location>
        <begin position="590"/>
        <end position="608"/>
    </location>
</feature>
<feature type="region of interest" description="Disordered" evidence="6">
    <location>
        <begin position="638"/>
        <end position="699"/>
    </location>
</feature>
<dbReference type="EMBL" id="PVNG01000028">
    <property type="protein sequence ID" value="PRX53382.1"/>
    <property type="molecule type" value="Genomic_DNA"/>
</dbReference>
<feature type="transmembrane region" description="Helical" evidence="7">
    <location>
        <begin position="158"/>
        <end position="178"/>
    </location>
</feature>
<feature type="transmembrane region" description="Helical" evidence="7">
    <location>
        <begin position="299"/>
        <end position="318"/>
    </location>
</feature>
<organism evidence="9 10">
    <name type="scientific">Nonomuraea fuscirosea</name>
    <dbReference type="NCBI Taxonomy" id="1291556"/>
    <lineage>
        <taxon>Bacteria</taxon>
        <taxon>Bacillati</taxon>
        <taxon>Actinomycetota</taxon>
        <taxon>Actinomycetes</taxon>
        <taxon>Streptosporangiales</taxon>
        <taxon>Streptosporangiaceae</taxon>
        <taxon>Nonomuraea</taxon>
    </lineage>
</organism>
<evidence type="ECO:0000256" key="3">
    <source>
        <dbReference type="ARBA" id="ARBA00022692"/>
    </source>
</evidence>
<feature type="transmembrane region" description="Helical" evidence="7">
    <location>
        <begin position="385"/>
        <end position="406"/>
    </location>
</feature>
<evidence type="ECO:0000259" key="8">
    <source>
        <dbReference type="Pfam" id="PF05425"/>
    </source>
</evidence>
<reference evidence="9 10" key="1">
    <citation type="submission" date="2018-03" db="EMBL/GenBank/DDBJ databases">
        <title>Genomic Encyclopedia of Type Strains, Phase III (KMG-III): the genomes of soil and plant-associated and newly described type strains.</title>
        <authorList>
            <person name="Whitman W."/>
        </authorList>
    </citation>
    <scope>NUCLEOTIDE SEQUENCE [LARGE SCALE GENOMIC DNA]</scope>
    <source>
        <strain evidence="9 10">CGMCC 4.7104</strain>
    </source>
</reference>
<dbReference type="PANTHER" id="PTHR34820">
    <property type="entry name" value="INNER MEMBRANE PROTEIN YEBZ"/>
    <property type="match status" value="1"/>
</dbReference>
<keyword evidence="10" id="KW-1185">Reference proteome</keyword>
<protein>
    <submittedName>
        <fullName evidence="9">Putative copper resistance protein D</fullName>
    </submittedName>
</protein>
<dbReference type="InterPro" id="IPR019108">
    <property type="entry name" value="Caa3_assmbl_CtaG-rel"/>
</dbReference>
<dbReference type="PANTHER" id="PTHR34820:SF4">
    <property type="entry name" value="INNER MEMBRANE PROTEIN YEBZ"/>
    <property type="match status" value="1"/>
</dbReference>
<feature type="transmembrane region" description="Helical" evidence="7">
    <location>
        <begin position="54"/>
        <end position="76"/>
    </location>
</feature>
<dbReference type="InterPro" id="IPR008457">
    <property type="entry name" value="Cu-R_CopD_dom"/>
</dbReference>
<evidence type="ECO:0000256" key="4">
    <source>
        <dbReference type="ARBA" id="ARBA00022989"/>
    </source>
</evidence>
<evidence type="ECO:0000256" key="7">
    <source>
        <dbReference type="SAM" id="Phobius"/>
    </source>
</evidence>
<evidence type="ECO:0000256" key="6">
    <source>
        <dbReference type="SAM" id="MobiDB-lite"/>
    </source>
</evidence>
<feature type="transmembrane region" description="Helical" evidence="7">
    <location>
        <begin position="479"/>
        <end position="496"/>
    </location>
</feature>
<evidence type="ECO:0000313" key="10">
    <source>
        <dbReference type="Proteomes" id="UP000238312"/>
    </source>
</evidence>
<dbReference type="Pfam" id="PF05425">
    <property type="entry name" value="CopD"/>
    <property type="match status" value="1"/>
</dbReference>
<feature type="transmembrane region" description="Helical" evidence="7">
    <location>
        <begin position="7"/>
        <end position="26"/>
    </location>
</feature>
<dbReference type="GO" id="GO:0005886">
    <property type="term" value="C:plasma membrane"/>
    <property type="evidence" value="ECO:0007669"/>
    <property type="project" value="UniProtKB-SubCell"/>
</dbReference>
<keyword evidence="4 7" id="KW-1133">Transmembrane helix</keyword>
<keyword evidence="5 7" id="KW-0472">Membrane</keyword>
<dbReference type="Pfam" id="PF09678">
    <property type="entry name" value="Caa3_CtaG"/>
    <property type="match status" value="1"/>
</dbReference>
<evidence type="ECO:0000256" key="1">
    <source>
        <dbReference type="ARBA" id="ARBA00004651"/>
    </source>
</evidence>
<name>A0A2T0M799_9ACTN</name>
<dbReference type="InterPro" id="IPR032694">
    <property type="entry name" value="CopC/D"/>
</dbReference>
<keyword evidence="2" id="KW-1003">Cell membrane</keyword>
<proteinExistence type="predicted"/>
<gene>
    <name evidence="9" type="ORF">B0I32_128138</name>
</gene>
<dbReference type="Proteomes" id="UP000238312">
    <property type="component" value="Unassembled WGS sequence"/>
</dbReference>
<feature type="transmembrane region" description="Helical" evidence="7">
    <location>
        <begin position="132"/>
        <end position="151"/>
    </location>
</feature>
<accession>A0A2T0M799</accession>
<feature type="transmembrane region" description="Helical" evidence="7">
    <location>
        <begin position="516"/>
        <end position="535"/>
    </location>
</feature>
<dbReference type="GO" id="GO:0006825">
    <property type="term" value="P:copper ion transport"/>
    <property type="evidence" value="ECO:0007669"/>
    <property type="project" value="InterPro"/>
</dbReference>
<feature type="transmembrane region" description="Helical" evidence="7">
    <location>
        <begin position="547"/>
        <end position="570"/>
    </location>
</feature>
<comment type="subcellular location">
    <subcellularLocation>
        <location evidence="1">Cell membrane</location>
        <topology evidence="1">Multi-pass membrane protein</topology>
    </subcellularLocation>
</comment>
<feature type="region of interest" description="Disordered" evidence="6">
    <location>
        <begin position="448"/>
        <end position="472"/>
    </location>
</feature>
<comment type="caution">
    <text evidence="9">The sequence shown here is derived from an EMBL/GenBank/DDBJ whole genome shotgun (WGS) entry which is preliminary data.</text>
</comment>
<feature type="transmembrane region" description="Helical" evidence="7">
    <location>
        <begin position="418"/>
        <end position="437"/>
    </location>
</feature>
<dbReference type="AlphaFoldDB" id="A0A2T0M799"/>
<feature type="transmembrane region" description="Helical" evidence="7">
    <location>
        <begin position="190"/>
        <end position="211"/>
    </location>
</feature>